<dbReference type="AlphaFoldDB" id="A0A0N1MU58"/>
<dbReference type="InterPro" id="IPR052901">
    <property type="entry name" value="Bact_TGase-like"/>
</dbReference>
<keyword evidence="4" id="KW-1185">Reference proteome</keyword>
<evidence type="ECO:0000256" key="1">
    <source>
        <dbReference type="SAM" id="Phobius"/>
    </source>
</evidence>
<sequence length="664" mass="75640">MNIIPNHKAINLSLCVIYSVVLCFIFPELPPVFNSLLVALCIWNGVTILSNRNKPNAVIANILAALSLFVLFYDVGFSDTVTLFVAMLILSSLFKLLQATTKKHYQTITLLSFFSLSTVYLFSQSILATLIISTLYILNFSVLALIESKHNLKVASKKSAKLLLLALPIAVFLLLFLPKLPAFWQLPGPKLAKTGLSESVNPFDIAKLSNSDELVFRAQFNDEKPPQGPYYWRAIIHDEFDGKTWLISDTLKQTQTHKPIKHNVANESLQRYQIFAEPSSQPWLYGLAVATSEHGDIKVTEDGLLLRSQFLSNSINYSVKSAPLSSMPISRWQRLQNIQIDLAENTNQQTQSLAKNLFSANDNDPQRFYSAMYNYFSSNGFSYTLTPDPMTGDNTLDQFLFSNKRGFCGHYASSAAFMFRSIGIPARVVSGYLGGEYNIKSGYMSVYQYDAHAWVEVYIKNRWTIFDATAVVSPERLNGSLSQHQSLSDEFTSNLGFGLLRLSNIAGFNWLRLKLENLDYQWTSWVLGFDQQKQSSFLKDIFGNKQLWQIALIALATVTLIFIGYFIYLSWPYSSKSSTHPIVNDYLKIEQWLIKKNIKPESNETPLLYLQRASYALPEKSNYIEQFKQLYSDVRYRQLVFSAYRKKRSSDLVKLIKTKTKRKQ</sequence>
<keyword evidence="1" id="KW-0472">Membrane</keyword>
<dbReference type="InterPro" id="IPR002931">
    <property type="entry name" value="Transglutaminase-like"/>
</dbReference>
<feature type="transmembrane region" description="Helical" evidence="1">
    <location>
        <begin position="57"/>
        <end position="75"/>
    </location>
</feature>
<dbReference type="SMART" id="SM00460">
    <property type="entry name" value="TGc"/>
    <property type="match status" value="1"/>
</dbReference>
<keyword evidence="1" id="KW-1133">Transmembrane helix</keyword>
<organism evidence="3 4">
    <name type="scientific">Pseudoalteromonas porphyrae</name>
    <dbReference type="NCBI Taxonomy" id="187330"/>
    <lineage>
        <taxon>Bacteria</taxon>
        <taxon>Pseudomonadati</taxon>
        <taxon>Pseudomonadota</taxon>
        <taxon>Gammaproteobacteria</taxon>
        <taxon>Alteromonadales</taxon>
        <taxon>Pseudoalteromonadaceae</taxon>
        <taxon>Pseudoalteromonas</taxon>
    </lineage>
</organism>
<dbReference type="InterPro" id="IPR021878">
    <property type="entry name" value="TgpA_N"/>
</dbReference>
<dbReference type="Proteomes" id="UP000037848">
    <property type="component" value="Unassembled WGS sequence"/>
</dbReference>
<reference evidence="3 4" key="1">
    <citation type="submission" date="2015-08" db="EMBL/GenBank/DDBJ databases">
        <title>Draft Genome Sequence of Pseudoalteromonas porphyrae UCD-SED14.</title>
        <authorList>
            <person name="Coil D.A."/>
            <person name="Jospin G."/>
            <person name="Lee R.D."/>
            <person name="Eisen J.A."/>
        </authorList>
    </citation>
    <scope>NUCLEOTIDE SEQUENCE [LARGE SCALE GENOMIC DNA]</scope>
    <source>
        <strain evidence="3 4">UCD-SED14</strain>
    </source>
</reference>
<feature type="transmembrane region" description="Helical" evidence="1">
    <location>
        <begin position="162"/>
        <end position="184"/>
    </location>
</feature>
<dbReference type="RefSeq" id="WP_054453570.1">
    <property type="nucleotide sequence ID" value="NZ_LHPH01000006.1"/>
</dbReference>
<dbReference type="PANTHER" id="PTHR42736:SF1">
    <property type="entry name" value="PROTEIN-GLUTAMINE GAMMA-GLUTAMYLTRANSFERASE"/>
    <property type="match status" value="1"/>
</dbReference>
<evidence type="ECO:0000313" key="4">
    <source>
        <dbReference type="Proteomes" id="UP000037848"/>
    </source>
</evidence>
<accession>A0A0N1MU58</accession>
<proteinExistence type="predicted"/>
<dbReference type="OrthoDB" id="9804872at2"/>
<dbReference type="STRING" id="187330.AMS58_08380"/>
<feature type="transmembrane region" description="Helical" evidence="1">
    <location>
        <begin position="9"/>
        <end position="27"/>
    </location>
</feature>
<feature type="transmembrane region" description="Helical" evidence="1">
    <location>
        <begin position="128"/>
        <end position="146"/>
    </location>
</feature>
<gene>
    <name evidence="3" type="ORF">ADS77_06855</name>
</gene>
<dbReference type="PATRIC" id="fig|187330.3.peg.3394"/>
<feature type="transmembrane region" description="Helical" evidence="1">
    <location>
        <begin position="33"/>
        <end position="50"/>
    </location>
</feature>
<dbReference type="EMBL" id="LHPH01000006">
    <property type="protein sequence ID" value="KPH64122.1"/>
    <property type="molecule type" value="Genomic_DNA"/>
</dbReference>
<feature type="transmembrane region" description="Helical" evidence="1">
    <location>
        <begin position="547"/>
        <end position="568"/>
    </location>
</feature>
<dbReference type="InterPro" id="IPR038765">
    <property type="entry name" value="Papain-like_cys_pep_sf"/>
</dbReference>
<name>A0A0N1MU58_9GAMM</name>
<dbReference type="Pfam" id="PF01841">
    <property type="entry name" value="Transglut_core"/>
    <property type="match status" value="1"/>
</dbReference>
<keyword evidence="1" id="KW-0812">Transmembrane</keyword>
<comment type="caution">
    <text evidence="3">The sequence shown here is derived from an EMBL/GenBank/DDBJ whole genome shotgun (WGS) entry which is preliminary data.</text>
</comment>
<dbReference type="Gene3D" id="3.10.620.30">
    <property type="match status" value="1"/>
</dbReference>
<feature type="domain" description="Transglutaminase-like" evidence="2">
    <location>
        <begin position="400"/>
        <end position="470"/>
    </location>
</feature>
<dbReference type="PANTHER" id="PTHR42736">
    <property type="entry name" value="PROTEIN-GLUTAMINE GAMMA-GLUTAMYLTRANSFERASE"/>
    <property type="match status" value="1"/>
</dbReference>
<evidence type="ECO:0000313" key="3">
    <source>
        <dbReference type="EMBL" id="KPH64122.1"/>
    </source>
</evidence>
<dbReference type="SUPFAM" id="SSF54001">
    <property type="entry name" value="Cysteine proteinases"/>
    <property type="match status" value="1"/>
</dbReference>
<protein>
    <submittedName>
        <fullName evidence="3">Transglutaminase</fullName>
    </submittedName>
</protein>
<dbReference type="Pfam" id="PF11992">
    <property type="entry name" value="TgpA_N"/>
    <property type="match status" value="1"/>
</dbReference>
<evidence type="ECO:0000259" key="2">
    <source>
        <dbReference type="SMART" id="SM00460"/>
    </source>
</evidence>